<dbReference type="Proteomes" id="UP000287447">
    <property type="component" value="Unassembled WGS sequence"/>
</dbReference>
<gene>
    <name evidence="5" type="ORF">EOI86_10015</name>
</gene>
<dbReference type="InterPro" id="IPR020449">
    <property type="entry name" value="Tscrpt_reg_AraC-type_HTH"/>
</dbReference>
<dbReference type="PROSITE" id="PS01124">
    <property type="entry name" value="HTH_ARAC_FAMILY_2"/>
    <property type="match status" value="1"/>
</dbReference>
<dbReference type="AlphaFoldDB" id="A0A3S2VQZ5"/>
<dbReference type="SUPFAM" id="SSF46689">
    <property type="entry name" value="Homeodomain-like"/>
    <property type="match status" value="2"/>
</dbReference>
<reference evidence="6" key="1">
    <citation type="submission" date="2019-01" db="EMBL/GenBank/DDBJ databases">
        <title>Gri0909 isolated from a small marine red alga.</title>
        <authorList>
            <person name="Kim J."/>
            <person name="Jeong S.E."/>
            <person name="Jeon C.O."/>
        </authorList>
    </citation>
    <scope>NUCLEOTIDE SEQUENCE [LARGE SCALE GENOMIC DNA]</scope>
    <source>
        <strain evidence="6">Gri0909</strain>
    </source>
</reference>
<dbReference type="Gene3D" id="1.10.10.60">
    <property type="entry name" value="Homeodomain-like"/>
    <property type="match status" value="1"/>
</dbReference>
<dbReference type="PANTHER" id="PTHR43130:SF3">
    <property type="entry name" value="HTH-TYPE TRANSCRIPTIONAL REGULATOR RV1931C"/>
    <property type="match status" value="1"/>
</dbReference>
<dbReference type="SUPFAM" id="SSF52317">
    <property type="entry name" value="Class I glutamine amidotransferase-like"/>
    <property type="match status" value="1"/>
</dbReference>
<dbReference type="GO" id="GO:0003700">
    <property type="term" value="F:DNA-binding transcription factor activity"/>
    <property type="evidence" value="ECO:0007669"/>
    <property type="project" value="InterPro"/>
</dbReference>
<dbReference type="InterPro" id="IPR002818">
    <property type="entry name" value="DJ-1/PfpI"/>
</dbReference>
<dbReference type="PROSITE" id="PS00041">
    <property type="entry name" value="HTH_ARAC_FAMILY_1"/>
    <property type="match status" value="1"/>
</dbReference>
<evidence type="ECO:0000313" key="5">
    <source>
        <dbReference type="EMBL" id="RVU39540.1"/>
    </source>
</evidence>
<evidence type="ECO:0000313" key="6">
    <source>
        <dbReference type="Proteomes" id="UP000287447"/>
    </source>
</evidence>
<dbReference type="PANTHER" id="PTHR43130">
    <property type="entry name" value="ARAC-FAMILY TRANSCRIPTIONAL REGULATOR"/>
    <property type="match status" value="1"/>
</dbReference>
<dbReference type="Gene3D" id="3.40.50.880">
    <property type="match status" value="1"/>
</dbReference>
<evidence type="ECO:0000256" key="1">
    <source>
        <dbReference type="ARBA" id="ARBA00023015"/>
    </source>
</evidence>
<dbReference type="RefSeq" id="WP_127764911.1">
    <property type="nucleotide sequence ID" value="NZ_SADE01000001.1"/>
</dbReference>
<dbReference type="Pfam" id="PF12833">
    <property type="entry name" value="HTH_18"/>
    <property type="match status" value="1"/>
</dbReference>
<feature type="domain" description="HTH araC/xylS-type" evidence="4">
    <location>
        <begin position="220"/>
        <end position="318"/>
    </location>
</feature>
<dbReference type="PRINTS" id="PR00032">
    <property type="entry name" value="HTHARAC"/>
</dbReference>
<keyword evidence="3" id="KW-0804">Transcription</keyword>
<dbReference type="InterPro" id="IPR018062">
    <property type="entry name" value="HTH_AraC-typ_CS"/>
</dbReference>
<comment type="caution">
    <text evidence="5">The sequence shown here is derived from an EMBL/GenBank/DDBJ whole genome shotgun (WGS) entry which is preliminary data.</text>
</comment>
<organism evidence="5 6">
    <name type="scientific">Hwanghaeella grinnelliae</name>
    <dbReference type="NCBI Taxonomy" id="2500179"/>
    <lineage>
        <taxon>Bacteria</taxon>
        <taxon>Pseudomonadati</taxon>
        <taxon>Pseudomonadota</taxon>
        <taxon>Alphaproteobacteria</taxon>
        <taxon>Rhodospirillales</taxon>
        <taxon>Rhodospirillaceae</taxon>
        <taxon>Hwanghaeella</taxon>
    </lineage>
</organism>
<dbReference type="InterPro" id="IPR018060">
    <property type="entry name" value="HTH_AraC"/>
</dbReference>
<evidence type="ECO:0000259" key="4">
    <source>
        <dbReference type="PROSITE" id="PS01124"/>
    </source>
</evidence>
<sequence length="321" mass="35127">MQAFLVRQEPVRLGHLLLPRFSQLALSSSLEPFRLANTQLQRPAYKWMTLSVDGGPVEASNGISNNVTASIADTAILDMLFVHASYAPERGMSPAVLSYLRRQARFGAILVGIETGGLVLARAGVLDGYQATSHWEVLDSMAETFPNVLVKKDVFVFDRDRITVAGGAAAMDMAMTLIAAKHGPALATFMAEEFVLPGIRPADAPQRFAATHGAGSPNLTAAIAMMEQNLEAPLPIGALARRVGISVRELERLFRRWLETTPAAYYRDLRLRRARALLQQTEQPITEIALGNGFADAAHFSRAFKALFGHPPSHERRIRTL</sequence>
<dbReference type="OrthoDB" id="9793400at2"/>
<dbReference type="InterPro" id="IPR009057">
    <property type="entry name" value="Homeodomain-like_sf"/>
</dbReference>
<keyword evidence="1" id="KW-0805">Transcription regulation</keyword>
<proteinExistence type="predicted"/>
<dbReference type="InterPro" id="IPR029062">
    <property type="entry name" value="Class_I_gatase-like"/>
</dbReference>
<protein>
    <submittedName>
        <fullName evidence="5">Helix-turn-helix domain-containing protein</fullName>
    </submittedName>
</protein>
<dbReference type="CDD" id="cd03136">
    <property type="entry name" value="GATase1_AraC_ArgR_like"/>
    <property type="match status" value="1"/>
</dbReference>
<dbReference type="Pfam" id="PF01965">
    <property type="entry name" value="DJ-1_PfpI"/>
    <property type="match status" value="1"/>
</dbReference>
<evidence type="ECO:0000256" key="2">
    <source>
        <dbReference type="ARBA" id="ARBA00023125"/>
    </source>
</evidence>
<dbReference type="InterPro" id="IPR052158">
    <property type="entry name" value="INH-QAR"/>
</dbReference>
<dbReference type="EMBL" id="SADE01000001">
    <property type="protein sequence ID" value="RVU39540.1"/>
    <property type="molecule type" value="Genomic_DNA"/>
</dbReference>
<evidence type="ECO:0000256" key="3">
    <source>
        <dbReference type="ARBA" id="ARBA00023163"/>
    </source>
</evidence>
<name>A0A3S2VQZ5_9PROT</name>
<keyword evidence="6" id="KW-1185">Reference proteome</keyword>
<accession>A0A3S2VQZ5</accession>
<dbReference type="SMART" id="SM00342">
    <property type="entry name" value="HTH_ARAC"/>
    <property type="match status" value="1"/>
</dbReference>
<dbReference type="GO" id="GO:0043565">
    <property type="term" value="F:sequence-specific DNA binding"/>
    <property type="evidence" value="ECO:0007669"/>
    <property type="project" value="InterPro"/>
</dbReference>
<keyword evidence="2" id="KW-0238">DNA-binding</keyword>